<accession>A0A922HKN6</accession>
<evidence type="ECO:0000313" key="3">
    <source>
        <dbReference type="Proteomes" id="UP000790347"/>
    </source>
</evidence>
<keyword evidence="1" id="KW-1133">Transmembrane helix</keyword>
<reference evidence="2" key="2">
    <citation type="journal article" date="2022" name="Res Sq">
        <title>Comparative Genomics Reveals Insights into the Divergent Evolution of Astigmatic Mites and Household Pest Adaptations.</title>
        <authorList>
            <person name="Xiong Q."/>
            <person name="Wan A.T.-Y."/>
            <person name="Liu X.-Y."/>
            <person name="Fung C.S.-H."/>
            <person name="Xiao X."/>
            <person name="Malainual N."/>
            <person name="Hou J."/>
            <person name="Wang L."/>
            <person name="Wang M."/>
            <person name="Yang K."/>
            <person name="Cui Y."/>
            <person name="Leung E."/>
            <person name="Nong W."/>
            <person name="Shin S.-K."/>
            <person name="Au S."/>
            <person name="Jeong K.Y."/>
            <person name="Chew F.T."/>
            <person name="Hui J."/>
            <person name="Leung T.F."/>
            <person name="Tungtrongchitr A."/>
            <person name="Zhong N."/>
            <person name="Liu Z."/>
            <person name="Tsui S."/>
        </authorList>
    </citation>
    <scope>NUCLEOTIDE SEQUENCE</scope>
    <source>
        <strain evidence="2">Derf</strain>
        <tissue evidence="2">Whole organism</tissue>
    </source>
</reference>
<keyword evidence="1" id="KW-0472">Membrane</keyword>
<keyword evidence="3" id="KW-1185">Reference proteome</keyword>
<proteinExistence type="predicted"/>
<feature type="transmembrane region" description="Helical" evidence="1">
    <location>
        <begin position="41"/>
        <end position="63"/>
    </location>
</feature>
<name>A0A922HKN6_DERFA</name>
<dbReference type="Proteomes" id="UP000790347">
    <property type="component" value="Unassembled WGS sequence"/>
</dbReference>
<evidence type="ECO:0000313" key="2">
    <source>
        <dbReference type="EMBL" id="KAH9494274.1"/>
    </source>
</evidence>
<dbReference type="AlphaFoldDB" id="A0A922HKN6"/>
<protein>
    <submittedName>
        <fullName evidence="2">Uncharacterized protein</fullName>
    </submittedName>
</protein>
<dbReference type="EMBL" id="ASGP02000008">
    <property type="protein sequence ID" value="KAH9494274.1"/>
    <property type="molecule type" value="Genomic_DNA"/>
</dbReference>
<gene>
    <name evidence="2" type="ORF">DERF_014969</name>
</gene>
<keyword evidence="1" id="KW-0812">Transmembrane</keyword>
<evidence type="ECO:0000256" key="1">
    <source>
        <dbReference type="SAM" id="Phobius"/>
    </source>
</evidence>
<comment type="caution">
    <text evidence="2">The sequence shown here is derived from an EMBL/GenBank/DDBJ whole genome shotgun (WGS) entry which is preliminary data.</text>
</comment>
<reference evidence="2" key="1">
    <citation type="submission" date="2013-05" db="EMBL/GenBank/DDBJ databases">
        <authorList>
            <person name="Yim A.K.Y."/>
            <person name="Chan T.F."/>
            <person name="Ji K.M."/>
            <person name="Liu X.Y."/>
            <person name="Zhou J.W."/>
            <person name="Li R.Q."/>
            <person name="Yang K.Y."/>
            <person name="Li J."/>
            <person name="Li M."/>
            <person name="Law P.T.W."/>
            <person name="Wu Y.L."/>
            <person name="Cai Z.L."/>
            <person name="Qin H."/>
            <person name="Bao Y."/>
            <person name="Leung R.K.K."/>
            <person name="Ng P.K.S."/>
            <person name="Zou J."/>
            <person name="Zhong X.J."/>
            <person name="Ran P.X."/>
            <person name="Zhong N.S."/>
            <person name="Liu Z.G."/>
            <person name="Tsui S.K.W."/>
        </authorList>
    </citation>
    <scope>NUCLEOTIDE SEQUENCE</scope>
    <source>
        <strain evidence="2">Derf</strain>
        <tissue evidence="2">Whole organism</tissue>
    </source>
</reference>
<sequence>MLEPKIHFPPNLFAKIPAEVDCPPGHVSADTGDIVEKFVKRSSLCLFLIIATIDIFTTTLNAYTRKKPKNPKITNITRAAIKRCIKRPL</sequence>
<organism evidence="2 3">
    <name type="scientific">Dermatophagoides farinae</name>
    <name type="common">American house dust mite</name>
    <dbReference type="NCBI Taxonomy" id="6954"/>
    <lineage>
        <taxon>Eukaryota</taxon>
        <taxon>Metazoa</taxon>
        <taxon>Ecdysozoa</taxon>
        <taxon>Arthropoda</taxon>
        <taxon>Chelicerata</taxon>
        <taxon>Arachnida</taxon>
        <taxon>Acari</taxon>
        <taxon>Acariformes</taxon>
        <taxon>Sarcoptiformes</taxon>
        <taxon>Astigmata</taxon>
        <taxon>Psoroptidia</taxon>
        <taxon>Analgoidea</taxon>
        <taxon>Pyroglyphidae</taxon>
        <taxon>Dermatophagoidinae</taxon>
        <taxon>Dermatophagoides</taxon>
    </lineage>
</organism>